<keyword evidence="2" id="KW-0813">Transport</keyword>
<feature type="transmembrane region" description="Helical" evidence="6">
    <location>
        <begin position="145"/>
        <end position="164"/>
    </location>
</feature>
<feature type="transmembrane region" description="Helical" evidence="6">
    <location>
        <begin position="225"/>
        <end position="246"/>
    </location>
</feature>
<dbReference type="InterPro" id="IPR001046">
    <property type="entry name" value="NRAMP_fam"/>
</dbReference>
<keyword evidence="5 6" id="KW-0472">Membrane</keyword>
<feature type="transmembrane region" description="Helical" evidence="6">
    <location>
        <begin position="82"/>
        <end position="101"/>
    </location>
</feature>
<dbReference type="Pfam" id="PF01566">
    <property type="entry name" value="Nramp"/>
    <property type="match status" value="1"/>
</dbReference>
<feature type="transmembrane region" description="Helical" evidence="6">
    <location>
        <begin position="184"/>
        <end position="204"/>
    </location>
</feature>
<dbReference type="GO" id="GO:0015086">
    <property type="term" value="F:cadmium ion transmembrane transporter activity"/>
    <property type="evidence" value="ECO:0007669"/>
    <property type="project" value="TreeGrafter"/>
</dbReference>
<comment type="caution">
    <text evidence="7">The sequence shown here is derived from an EMBL/GenBank/DDBJ whole genome shotgun (WGS) entry which is preliminary data.</text>
</comment>
<evidence type="ECO:0000256" key="6">
    <source>
        <dbReference type="SAM" id="Phobius"/>
    </source>
</evidence>
<evidence type="ECO:0000256" key="4">
    <source>
        <dbReference type="ARBA" id="ARBA00022989"/>
    </source>
</evidence>
<evidence type="ECO:0000256" key="2">
    <source>
        <dbReference type="ARBA" id="ARBA00022448"/>
    </source>
</evidence>
<sequence length="399" mass="41279">MIDRLKAIGPGALVAAAFIGPGTVTTASVIGAEYAYLLVWTIAFSILATIVLQEMSARLGLITQEGLGEAFRDEFDNPVPQAITVALVVSAIGIGTAAFQTGNIVGGAAGLSTITGVSENVWGPVIGLVAAGLLWTGNYKLIERVFVGLVGIMGTAFLLNALMVRPDLGSLAGGLVPTVPDGSAYLIAGLVGTTVVGYNLFLHASTVQERWDGPEDLAECRADTIGMVVVGGIITTAIVVTAAAVFPAGTEIDNVGEMADQLEPVFGGYALTFFAIGLFAAGFTSAMSAPLAGAYATAGALGWERDLTSTRFRAIWMTILGVGIVFSALDYNPVQVIVFAQVANGLLLPILAVFLIYAMNNRDLLGEHTNTTLQNVLGGIVTLVVVGIGLRTLYDVLLV</sequence>
<feature type="transmembrane region" description="Helical" evidence="6">
    <location>
        <begin position="266"/>
        <end position="293"/>
    </location>
</feature>
<dbReference type="EMBL" id="AOII01000009">
    <property type="protein sequence ID" value="ELY83398.1"/>
    <property type="molecule type" value="Genomic_DNA"/>
</dbReference>
<dbReference type="PANTHER" id="PTHR11706:SF33">
    <property type="entry name" value="NATURAL RESISTANCE-ASSOCIATED MACROPHAGE PROTEIN 2"/>
    <property type="match status" value="1"/>
</dbReference>
<keyword evidence="3 6" id="KW-0812">Transmembrane</keyword>
<dbReference type="PATRIC" id="fig|1227495.3.peg.96"/>
<feature type="transmembrane region" description="Helical" evidence="6">
    <location>
        <begin position="337"/>
        <end position="360"/>
    </location>
</feature>
<dbReference type="GO" id="GO:0005384">
    <property type="term" value="F:manganese ion transmembrane transporter activity"/>
    <property type="evidence" value="ECO:0007669"/>
    <property type="project" value="TreeGrafter"/>
</dbReference>
<comment type="subcellular location">
    <subcellularLocation>
        <location evidence="1">Membrane</location>
        <topology evidence="1">Multi-pass membrane protein</topology>
    </subcellularLocation>
</comment>
<feature type="transmembrane region" description="Helical" evidence="6">
    <location>
        <begin position="314"/>
        <end position="331"/>
    </location>
</feature>
<evidence type="ECO:0000256" key="5">
    <source>
        <dbReference type="ARBA" id="ARBA00023136"/>
    </source>
</evidence>
<evidence type="ECO:0000313" key="8">
    <source>
        <dbReference type="Proteomes" id="UP000011618"/>
    </source>
</evidence>
<feature type="transmembrane region" description="Helical" evidence="6">
    <location>
        <begin position="36"/>
        <end position="52"/>
    </location>
</feature>
<dbReference type="NCBIfam" id="NF037982">
    <property type="entry name" value="Nramp_1"/>
    <property type="match status" value="1"/>
</dbReference>
<dbReference type="GO" id="GO:0005886">
    <property type="term" value="C:plasma membrane"/>
    <property type="evidence" value="ECO:0007669"/>
    <property type="project" value="TreeGrafter"/>
</dbReference>
<gene>
    <name evidence="7" type="ORF">C487_00539</name>
</gene>
<dbReference type="eggNOG" id="arCOG04531">
    <property type="taxonomic scope" value="Archaea"/>
</dbReference>
<keyword evidence="4 6" id="KW-1133">Transmembrane helix</keyword>
<protein>
    <submittedName>
        <fullName evidence="7">Natural resistance-associated macrophage protein</fullName>
    </submittedName>
</protein>
<evidence type="ECO:0000256" key="3">
    <source>
        <dbReference type="ARBA" id="ARBA00022692"/>
    </source>
</evidence>
<evidence type="ECO:0000313" key="7">
    <source>
        <dbReference type="EMBL" id="ELY83398.1"/>
    </source>
</evidence>
<proteinExistence type="predicted"/>
<evidence type="ECO:0000256" key="1">
    <source>
        <dbReference type="ARBA" id="ARBA00004141"/>
    </source>
</evidence>
<feature type="transmembrane region" description="Helical" evidence="6">
    <location>
        <begin position="121"/>
        <end position="138"/>
    </location>
</feature>
<organism evidence="7 8">
    <name type="scientific">Natrinema pallidum DSM 3751</name>
    <dbReference type="NCBI Taxonomy" id="1227495"/>
    <lineage>
        <taxon>Archaea</taxon>
        <taxon>Methanobacteriati</taxon>
        <taxon>Methanobacteriota</taxon>
        <taxon>Stenosarchaea group</taxon>
        <taxon>Halobacteria</taxon>
        <taxon>Halobacteriales</taxon>
        <taxon>Natrialbaceae</taxon>
        <taxon>Natrinema</taxon>
    </lineage>
</organism>
<accession>L9ZE05</accession>
<dbReference type="Proteomes" id="UP000011618">
    <property type="component" value="Unassembled WGS sequence"/>
</dbReference>
<feature type="transmembrane region" description="Helical" evidence="6">
    <location>
        <begin position="372"/>
        <end position="394"/>
    </location>
</feature>
<dbReference type="PANTHER" id="PTHR11706">
    <property type="entry name" value="SOLUTE CARRIER PROTEIN FAMILY 11 MEMBER"/>
    <property type="match status" value="1"/>
</dbReference>
<dbReference type="GO" id="GO:0034755">
    <property type="term" value="P:iron ion transmembrane transport"/>
    <property type="evidence" value="ECO:0007669"/>
    <property type="project" value="TreeGrafter"/>
</dbReference>
<name>L9ZE05_9EURY</name>
<dbReference type="AlphaFoldDB" id="L9ZE05"/>
<reference evidence="7 8" key="1">
    <citation type="journal article" date="2014" name="PLoS Genet.">
        <title>Phylogenetically driven sequencing of extremely halophilic archaea reveals strategies for static and dynamic osmo-response.</title>
        <authorList>
            <person name="Becker E.A."/>
            <person name="Seitzer P.M."/>
            <person name="Tritt A."/>
            <person name="Larsen D."/>
            <person name="Krusor M."/>
            <person name="Yao A.I."/>
            <person name="Wu D."/>
            <person name="Madern D."/>
            <person name="Eisen J.A."/>
            <person name="Darling A.E."/>
            <person name="Facciotti M.T."/>
        </authorList>
    </citation>
    <scope>NUCLEOTIDE SEQUENCE [LARGE SCALE GENOMIC DNA]</scope>
    <source>
        <strain evidence="7 8">DSM 3751</strain>
    </source>
</reference>